<feature type="compositionally biased region" description="Basic and acidic residues" evidence="2">
    <location>
        <begin position="801"/>
        <end position="810"/>
    </location>
</feature>
<organism evidence="4 5">
    <name type="scientific">Nitzschia inconspicua</name>
    <dbReference type="NCBI Taxonomy" id="303405"/>
    <lineage>
        <taxon>Eukaryota</taxon>
        <taxon>Sar</taxon>
        <taxon>Stramenopiles</taxon>
        <taxon>Ochrophyta</taxon>
        <taxon>Bacillariophyta</taxon>
        <taxon>Bacillariophyceae</taxon>
        <taxon>Bacillariophycidae</taxon>
        <taxon>Bacillariales</taxon>
        <taxon>Bacillariaceae</taxon>
        <taxon>Nitzschia</taxon>
    </lineage>
</organism>
<feature type="region of interest" description="Disordered" evidence="2">
    <location>
        <begin position="594"/>
        <end position="669"/>
    </location>
</feature>
<evidence type="ECO:0000259" key="3">
    <source>
        <dbReference type="Pfam" id="PF08240"/>
    </source>
</evidence>
<feature type="compositionally biased region" description="Basic and acidic residues" evidence="2">
    <location>
        <begin position="629"/>
        <end position="640"/>
    </location>
</feature>
<proteinExistence type="predicted"/>
<feature type="domain" description="Alcohol dehydrogenase-like N-terminal" evidence="3">
    <location>
        <begin position="1052"/>
        <end position="1145"/>
    </location>
</feature>
<feature type="compositionally biased region" description="Basic residues" evidence="2">
    <location>
        <begin position="862"/>
        <end position="871"/>
    </location>
</feature>
<protein>
    <submittedName>
        <fullName evidence="4">Alcohol dehydrogenase</fullName>
    </submittedName>
</protein>
<feature type="compositionally biased region" description="Polar residues" evidence="2">
    <location>
        <begin position="273"/>
        <end position="293"/>
    </location>
</feature>
<comment type="caution">
    <text evidence="4">The sequence shown here is derived from an EMBL/GenBank/DDBJ whole genome shotgun (WGS) entry which is preliminary data.</text>
</comment>
<dbReference type="PANTHER" id="PTHR43189">
    <property type="entry name" value="ZINC-TYPE ALCOHOL DEHYDROGENASE-LIKE PROTEIN C1198.01-RELATED"/>
    <property type="match status" value="1"/>
</dbReference>
<evidence type="ECO:0000256" key="2">
    <source>
        <dbReference type="SAM" id="MobiDB-lite"/>
    </source>
</evidence>
<reference evidence="4" key="2">
    <citation type="submission" date="2021-04" db="EMBL/GenBank/DDBJ databases">
        <authorList>
            <person name="Podell S."/>
        </authorList>
    </citation>
    <scope>NUCLEOTIDE SEQUENCE</scope>
    <source>
        <strain evidence="4">Hildebrandi</strain>
    </source>
</reference>
<dbReference type="OrthoDB" id="48317at2759"/>
<feature type="compositionally biased region" description="Low complexity" evidence="2">
    <location>
        <begin position="304"/>
        <end position="321"/>
    </location>
</feature>
<feature type="compositionally biased region" description="Basic and acidic residues" evidence="2">
    <location>
        <begin position="754"/>
        <end position="767"/>
    </location>
</feature>
<name>A0A9K3Q6J0_9STRA</name>
<feature type="compositionally biased region" description="Basic and acidic residues" evidence="2">
    <location>
        <begin position="882"/>
        <end position="895"/>
    </location>
</feature>
<feature type="compositionally biased region" description="Polar residues" evidence="2">
    <location>
        <begin position="788"/>
        <end position="798"/>
    </location>
</feature>
<feature type="region of interest" description="Disordered" evidence="2">
    <location>
        <begin position="736"/>
        <end position="953"/>
    </location>
</feature>
<sequence>MRPQVPPLPKERPTNPRDSLAGRWYANINTNNKDENTNENNSQKRLGIDEQVMKRSQRYGYEIQQEHNIPNTLGDFVLNNHQVLDQFDLRYENLPQGYKAQQQSSEPCQYRSIKEELTIMPSISSNEDMIRAGMHRPSGTQLSGTSPSRPPSTPVPGGLQSTEYPSLEERQGLEFRTSTTNNNNNTFVEEHQQKRRPRSRSPAPDVAFLRRYRQQTRERAEESIRERECQGISKTEGWDQQRVIYPAEQQPQHRNHAIQNTNHHGATQLPPRSLSSSDRQASGKSSGQLSSETYPIYQRHLNPKHTSSYSSSSNSHKTQTTSKKERTSIDYNGQRYSFENGRVFPQSRSQDTSKLRNESKQICNVSQNRVNISNINRFPWNGRNAINFDHDDPIDIERQKHAEEEKLWNVGNQMQIVQEARQSYHRSQEQRHPSPNFEEPDPIFETRIEYFDDGIALQPSAFDTLTSDGYRVFPNRALADANESLASTLQAVDHNYQHPYAYRPPPERSIKNIQCNPNPTPVSPMNEQSPSAAMTSLVEKGKSMFSLLGPNIIPRGCAPIGQLSEAIAAEEDDKVKGSFKSLWAFLDPNNDLSGYDDGSSFGSSERRSPRKHRSTRIHSNCDDEISDSNEDRYVFDEHPTKVRSNAPPSAQACQKHRSSGEVKNDNQPKKHTYRTKITVHQKNFSSDKQQHGVHQTIYTGQNQTNESDPFDDVNQDEEGDPFIADFEPFEESVHEAIWGSEESPDPIFSSSDPRNMREKKNGAERHSTGGIGKAVTAFDGSRRKSGPTPRSNQPQQRPKSAGRETRELRISTKQNHPIKKNSMNYMTTRSQSSGRGSRVENFLQRLTGQNENRMNEDEQPKHITKQRRRSRSSSDLKGAQRKRNDNDDGKADDRRRSRSGSNRDSQRSRNTLPSDGNSWEGVDNFDQNIEKLVSRRQNKSSAEESRVQRQHDQVWKRSFANAERLQSFDIDQSGRSKRSFSNRALCKVQSPGREKMSQKVNDTASPQVVPWRMHEEHDGHYMYVAYSRFDDDAQQVLQLCEHQSLPQPNARNGEVMVRVEASVVSSSDCAIRRGEWATMSLNPYIIPGIAMVGRVYSDGRKHQKSHSSFSFSSPIKPGDVVMSLMTSGGNARYTCLPKEQLVKVPPKVSLDKAVCLVENYLTAFQVLYMGLRGKSRYQEYSLDGRSILVLGGYSALGKALIELSIVGGAEYCYASACQSTECIQNGNSASAPSARRQFEVLARWGAIPLSSDPQDWLTLIGRQIDLIVTTYDPTDLALYNEVVSDDHCKALRKDGQIVVICTHPGVNKDEEQDDVFVDRPRFDRHNHNSFRIPTFRAKPRDRFFEERTVWYNLFDSWERSKPDRYGNGGKAIAKKDLEHLLELLQQDRLHPEVLECIPLSKVGKAQFILEHKRLAGHLVCVPWMKQTSGIKGRGKMGVDEHSSHSRVDVNYRGSSKSS</sequence>
<evidence type="ECO:0000313" key="4">
    <source>
        <dbReference type="EMBL" id="KAG7373332.1"/>
    </source>
</evidence>
<feature type="compositionally biased region" description="Basic and acidic residues" evidence="2">
    <location>
        <begin position="941"/>
        <end position="953"/>
    </location>
</feature>
<keyword evidence="1" id="KW-0560">Oxidoreductase</keyword>
<accession>A0A9K3Q6J0</accession>
<feature type="region of interest" description="Disordered" evidence="2">
    <location>
        <begin position="133"/>
        <end position="235"/>
    </location>
</feature>
<dbReference type="Pfam" id="PF08240">
    <property type="entry name" value="ADH_N"/>
    <property type="match status" value="1"/>
</dbReference>
<feature type="compositionally biased region" description="Polar residues" evidence="2">
    <location>
        <begin position="811"/>
        <end position="828"/>
    </location>
</feature>
<dbReference type="EMBL" id="JAGRRH010000002">
    <property type="protein sequence ID" value="KAG7373332.1"/>
    <property type="molecule type" value="Genomic_DNA"/>
</dbReference>
<dbReference type="Proteomes" id="UP000693970">
    <property type="component" value="Unassembled WGS sequence"/>
</dbReference>
<feature type="region of interest" description="Disordered" evidence="2">
    <location>
        <begin position="1"/>
        <end position="22"/>
    </location>
</feature>
<feature type="compositionally biased region" description="Polar residues" evidence="2">
    <location>
        <begin position="642"/>
        <end position="652"/>
    </location>
</feature>
<feature type="region of interest" description="Disordered" evidence="2">
    <location>
        <begin position="1429"/>
        <end position="1458"/>
    </location>
</feature>
<dbReference type="GO" id="GO:0016491">
    <property type="term" value="F:oxidoreductase activity"/>
    <property type="evidence" value="ECO:0007669"/>
    <property type="project" value="UniProtKB-KW"/>
</dbReference>
<feature type="compositionally biased region" description="Basic and acidic residues" evidence="2">
    <location>
        <begin position="215"/>
        <end position="229"/>
    </location>
</feature>
<dbReference type="PANTHER" id="PTHR43189:SF1">
    <property type="entry name" value="ZINC-TYPE ALCOHOL DEHYDROGENASE-LIKE PROTEIN C1198.01"/>
    <property type="match status" value="1"/>
</dbReference>
<feature type="compositionally biased region" description="Basic and acidic residues" evidence="2">
    <location>
        <begin position="658"/>
        <end position="668"/>
    </location>
</feature>
<dbReference type="InterPro" id="IPR013154">
    <property type="entry name" value="ADH-like_N"/>
</dbReference>
<feature type="compositionally biased region" description="Basic and acidic residues" evidence="2">
    <location>
        <begin position="1436"/>
        <end position="1449"/>
    </location>
</feature>
<feature type="compositionally biased region" description="Low complexity" evidence="2">
    <location>
        <begin position="594"/>
        <end position="603"/>
    </location>
</feature>
<reference evidence="4" key="1">
    <citation type="journal article" date="2021" name="Sci. Rep.">
        <title>Diploid genomic architecture of Nitzschia inconspicua, an elite biomass production diatom.</title>
        <authorList>
            <person name="Oliver A."/>
            <person name="Podell S."/>
            <person name="Pinowska A."/>
            <person name="Traller J.C."/>
            <person name="Smith S.R."/>
            <person name="McClure R."/>
            <person name="Beliaev A."/>
            <person name="Bohutskyi P."/>
            <person name="Hill E.A."/>
            <person name="Rabines A."/>
            <person name="Zheng H."/>
            <person name="Allen L.Z."/>
            <person name="Kuo A."/>
            <person name="Grigoriev I.V."/>
            <person name="Allen A.E."/>
            <person name="Hazlebeck D."/>
            <person name="Allen E.E."/>
        </authorList>
    </citation>
    <scope>NUCLEOTIDE SEQUENCE</scope>
    <source>
        <strain evidence="4">Hildebrandi</strain>
    </source>
</reference>
<evidence type="ECO:0000313" key="5">
    <source>
        <dbReference type="Proteomes" id="UP000693970"/>
    </source>
</evidence>
<evidence type="ECO:0000256" key="1">
    <source>
        <dbReference type="ARBA" id="ARBA00023002"/>
    </source>
</evidence>
<gene>
    <name evidence="4" type="ORF">IV203_034056</name>
</gene>
<keyword evidence="5" id="KW-1185">Reference proteome</keyword>
<feature type="region of interest" description="Disordered" evidence="2">
    <location>
        <begin position="262"/>
        <end position="333"/>
    </location>
</feature>